<name>A0A9E8AA11_9VIRU</name>
<evidence type="ECO:0000256" key="2">
    <source>
        <dbReference type="ARBA" id="ARBA00022679"/>
    </source>
</evidence>
<reference evidence="5" key="1">
    <citation type="submission" date="2022-05" db="EMBL/GenBank/DDBJ databases">
        <authorList>
            <person name="Cao W."/>
            <person name="Jia N."/>
            <person name="Lam T.T.-Y."/>
            <person name="Ni X."/>
            <person name="Liu J."/>
        </authorList>
    </citation>
    <scope>NUCLEOTIDE SEQUENCE</scope>
    <source>
        <strain evidence="5">TIGMIC 1</strain>
    </source>
</reference>
<keyword evidence="3" id="KW-0548">Nucleotidyltransferase</keyword>
<evidence type="ECO:0000256" key="1">
    <source>
        <dbReference type="ARBA" id="ARBA00022484"/>
    </source>
</evidence>
<dbReference type="GO" id="GO:0003968">
    <property type="term" value="F:RNA-directed RNA polymerase activity"/>
    <property type="evidence" value="ECO:0007669"/>
    <property type="project" value="UniProtKB-KW"/>
</dbReference>
<protein>
    <submittedName>
        <fullName evidence="5">RNA-dependent RNA polymerase</fullName>
    </submittedName>
</protein>
<evidence type="ECO:0000313" key="5">
    <source>
        <dbReference type="EMBL" id="UYL95437.1"/>
    </source>
</evidence>
<evidence type="ECO:0000256" key="3">
    <source>
        <dbReference type="ARBA" id="ARBA00022695"/>
    </source>
</evidence>
<accession>A0A9E8AA11</accession>
<evidence type="ECO:0000256" key="4">
    <source>
        <dbReference type="SAM" id="MobiDB-lite"/>
    </source>
</evidence>
<proteinExistence type="predicted"/>
<dbReference type="CDD" id="cd23183">
    <property type="entry name" value="ps-ssRNAv_Botourmiaviridae_RdRp"/>
    <property type="match status" value="1"/>
</dbReference>
<organism evidence="5">
    <name type="scientific">Lianyungang Botou tick virus 3</name>
    <dbReference type="NCBI Taxonomy" id="2972058"/>
    <lineage>
        <taxon>Viruses</taxon>
        <taxon>Riboviria</taxon>
        <taxon>Orthornavirae</taxon>
        <taxon>Lenarviricota</taxon>
        <taxon>Miaviricetes</taxon>
        <taxon>Ourlivirales</taxon>
        <taxon>Botourmiaviridae</taxon>
    </lineage>
</organism>
<sequence>MNSRDQGCSSKGRRGKTRGTSKTARCPAAGSLIRALSKAVFVIFSEFRLQGDLPVPTGENCLQLRQWWDEWTSSVHVGGKLTRQKKYESTVKGSKRIFDFKCEPCDKRAATLSREAWQKHVATPVTMPPSTWCSDALWLLRKRVRELSAGWGSNLEKSRKDLDPLVYASQSERERGIYVPDQQGCLEVPRLEGGTLAVPSTYVCSDSQLSTVRVGVAKTKGKFRTVTMQSAYVKRVLKPVHAALYDHLSSFGWLVRGDVKRDDYDAVISDLRKGELLISGDYTAATDNIYLEVVTAIVEVLAECPELTEEERKVLVGSFSNLRWISSKGKEHPILRGSMMGNLVSFPLLCLLNKAAFDICCDIFYGAGSHRRGRFNGDDCLFPGTRSFFTLWRTVTGTFGLKVNESKTGISRHWCDLNSQPARVGAKGLNPKPGLSFFRPFRQEPGDILREIWSSVSSFRPSVIAWILNVGMRHEISLREICITDIPKRTLRFLFKKSWFRRALQLGPANVLSRGVRRSPPVVVANPPPSRLYAMVSYLDDLSKREVVNSWSGVRFGLEGGYDRGDYGDYSKFPTWGRNHPSTGERIPARDWRPYEERIDRKDYYARTKGIPTEPPPWKLVARTRWQFIWSKPVYDRFERNGWLLTDNECENDWLEDHPLLKISTFFDRDRPTRWHPANRGLFAPPSLSFPLPSGGVLLPRGYGPPIVKKTTPFVPRRLGWFNPRKLRALQALFRAGS</sequence>
<keyword evidence="2" id="KW-0808">Transferase</keyword>
<dbReference type="SUPFAM" id="SSF56672">
    <property type="entry name" value="DNA/RNA polymerases"/>
    <property type="match status" value="1"/>
</dbReference>
<keyword evidence="1 5" id="KW-0696">RNA-directed RNA polymerase</keyword>
<dbReference type="InterPro" id="IPR043502">
    <property type="entry name" value="DNA/RNA_pol_sf"/>
</dbReference>
<dbReference type="EMBL" id="ON746348">
    <property type="protein sequence ID" value="UYL95437.1"/>
    <property type="molecule type" value="Genomic_RNA"/>
</dbReference>
<feature type="region of interest" description="Disordered" evidence="4">
    <location>
        <begin position="1"/>
        <end position="24"/>
    </location>
</feature>